<accession>A0A366EE81</accession>
<dbReference type="Proteomes" id="UP000252118">
    <property type="component" value="Unassembled WGS sequence"/>
</dbReference>
<keyword evidence="2" id="KW-0963">Cytoplasm</keyword>
<evidence type="ECO:0000313" key="9">
    <source>
        <dbReference type="Proteomes" id="UP000252118"/>
    </source>
</evidence>
<dbReference type="InterPro" id="IPR008622">
    <property type="entry name" value="FliT"/>
</dbReference>
<evidence type="ECO:0000256" key="3">
    <source>
        <dbReference type="ARBA" id="ARBA00022795"/>
    </source>
</evidence>
<name>A0A366EE81_9BACI</name>
<evidence type="ECO:0000313" key="8">
    <source>
        <dbReference type="EMBL" id="RBP00060.1"/>
    </source>
</evidence>
<sequence>MSSVLLCYTITKQLKEALEQVNDENRETTIEEVESLLEKRQSVLGTIKPPYTQDEQELGKQMIAWNGQIDRQLAQLRLEIKRDMNGLTKKKTSAQKYSNPYESLQYDGMFYDKKK</sequence>
<protein>
    <recommendedName>
        <fullName evidence="7">Flagellar protein FliT</fullName>
    </recommendedName>
</protein>
<keyword evidence="4" id="KW-0143">Chaperone</keyword>
<evidence type="ECO:0000256" key="6">
    <source>
        <dbReference type="ARBA" id="ARBA00093785"/>
    </source>
</evidence>
<dbReference type="EMBL" id="QNRJ01000028">
    <property type="protein sequence ID" value="RBP00060.1"/>
    <property type="molecule type" value="Genomic_DNA"/>
</dbReference>
<keyword evidence="8" id="KW-0282">Flagellum</keyword>
<evidence type="ECO:0000256" key="5">
    <source>
        <dbReference type="ARBA" id="ARBA00093765"/>
    </source>
</evidence>
<comment type="caution">
    <text evidence="8">The sequence shown here is derived from an EMBL/GenBank/DDBJ whole genome shotgun (WGS) entry which is preliminary data.</text>
</comment>
<reference evidence="8 9" key="1">
    <citation type="submission" date="2018-06" db="EMBL/GenBank/DDBJ databases">
        <title>Freshwater and sediment microbial communities from various areas in North America, analyzing microbe dynamics in response to fracking.</title>
        <authorList>
            <person name="Lamendella R."/>
        </authorList>
    </citation>
    <scope>NUCLEOTIDE SEQUENCE [LARGE SCALE GENOMIC DNA]</scope>
    <source>
        <strain evidence="8 9">97B</strain>
    </source>
</reference>
<keyword evidence="8" id="KW-0966">Cell projection</keyword>
<dbReference type="RefSeq" id="WP_113971334.1">
    <property type="nucleotide sequence ID" value="NZ_QNRJ01000028.1"/>
</dbReference>
<comment type="subcellular location">
    <subcellularLocation>
        <location evidence="1">Cytoplasm</location>
        <location evidence="1">Cytosol</location>
    </subcellularLocation>
</comment>
<keyword evidence="8" id="KW-0969">Cilium</keyword>
<dbReference type="AlphaFoldDB" id="A0A366EE81"/>
<dbReference type="OrthoDB" id="2353131at2"/>
<dbReference type="Pfam" id="PF05400">
    <property type="entry name" value="FliT"/>
    <property type="match status" value="1"/>
</dbReference>
<proteinExistence type="inferred from homology"/>
<evidence type="ECO:0000256" key="4">
    <source>
        <dbReference type="ARBA" id="ARBA00023186"/>
    </source>
</evidence>
<gene>
    <name evidence="8" type="ORF">DET59_12832</name>
</gene>
<comment type="similarity">
    <text evidence="6">Belongs to the bacillales FliT family.</text>
</comment>
<keyword evidence="3" id="KW-1005">Bacterial flagellum biogenesis</keyword>
<organism evidence="8 9">
    <name type="scientific">Rossellomorea aquimaris</name>
    <dbReference type="NCBI Taxonomy" id="189382"/>
    <lineage>
        <taxon>Bacteria</taxon>
        <taxon>Bacillati</taxon>
        <taxon>Bacillota</taxon>
        <taxon>Bacilli</taxon>
        <taxon>Bacillales</taxon>
        <taxon>Bacillaceae</taxon>
        <taxon>Rossellomorea</taxon>
    </lineage>
</organism>
<evidence type="ECO:0000256" key="1">
    <source>
        <dbReference type="ARBA" id="ARBA00004514"/>
    </source>
</evidence>
<comment type="function">
    <text evidence="5">May act as an export chaperone for the filament capping protein FliD.</text>
</comment>
<evidence type="ECO:0000256" key="2">
    <source>
        <dbReference type="ARBA" id="ARBA00022490"/>
    </source>
</evidence>
<evidence type="ECO:0000256" key="7">
    <source>
        <dbReference type="ARBA" id="ARBA00093797"/>
    </source>
</evidence>